<organism evidence="2 3">
    <name type="scientific">Streptomyces oceani</name>
    <dbReference type="NCBI Taxonomy" id="1075402"/>
    <lineage>
        <taxon>Bacteria</taxon>
        <taxon>Bacillati</taxon>
        <taxon>Actinomycetota</taxon>
        <taxon>Actinomycetes</taxon>
        <taxon>Kitasatosporales</taxon>
        <taxon>Streptomycetaceae</taxon>
        <taxon>Streptomyces</taxon>
    </lineage>
</organism>
<reference evidence="2 3" key="1">
    <citation type="journal article" date="2016" name="Front. Microbiol.">
        <title>Comparative Genomics Analysis of Streptomyces Species Reveals Their Adaptation to the Marine Environment and Their Diversity at the Genomic Level.</title>
        <authorList>
            <person name="Tian X."/>
            <person name="Zhang Z."/>
            <person name="Yang T."/>
            <person name="Chen M."/>
            <person name="Li J."/>
            <person name="Chen F."/>
            <person name="Yang J."/>
            <person name="Li W."/>
            <person name="Zhang B."/>
            <person name="Zhang Z."/>
            <person name="Wu J."/>
            <person name="Zhang C."/>
            <person name="Long L."/>
            <person name="Xiao J."/>
        </authorList>
    </citation>
    <scope>NUCLEOTIDE SEQUENCE [LARGE SCALE GENOMIC DNA]</scope>
    <source>
        <strain evidence="2 3">SCSIO 02100</strain>
    </source>
</reference>
<dbReference type="EMBL" id="LJGU01000135">
    <property type="protein sequence ID" value="OEU96773.1"/>
    <property type="molecule type" value="Genomic_DNA"/>
</dbReference>
<dbReference type="AlphaFoldDB" id="A0A1E7JYH9"/>
<feature type="non-terminal residue" evidence="2">
    <location>
        <position position="97"/>
    </location>
</feature>
<comment type="caution">
    <text evidence="2">The sequence shown here is derived from an EMBL/GenBank/DDBJ whole genome shotgun (WGS) entry which is preliminary data.</text>
</comment>
<dbReference type="Proteomes" id="UP000176101">
    <property type="component" value="Unassembled WGS sequence"/>
</dbReference>
<dbReference type="OrthoDB" id="5188303at2"/>
<dbReference type="Pfam" id="PF07179">
    <property type="entry name" value="SseB"/>
    <property type="match status" value="1"/>
</dbReference>
<dbReference type="STRING" id="1075402.AN216_19255"/>
<gene>
    <name evidence="2" type="ORF">AN216_19255</name>
</gene>
<protein>
    <recommendedName>
        <fullName evidence="1">SseB protein N-terminal domain-containing protein</fullName>
    </recommendedName>
</protein>
<evidence type="ECO:0000313" key="2">
    <source>
        <dbReference type="EMBL" id="OEU96773.1"/>
    </source>
</evidence>
<dbReference type="InterPro" id="IPR009839">
    <property type="entry name" value="SseB_N"/>
</dbReference>
<dbReference type="PATRIC" id="fig|1075402.3.peg.1292"/>
<sequence>MPLKNIPDSGFADDDGSPDPALAAALAAWQADAGAEPGLLSALAGARLLIPVVALLDQVETGGDGLRREKSSDMAVPTLTAPGGRRALPAFTSLDSL</sequence>
<proteinExistence type="predicted"/>
<name>A0A1E7JYH9_9ACTN</name>
<evidence type="ECO:0000259" key="1">
    <source>
        <dbReference type="Pfam" id="PF07179"/>
    </source>
</evidence>
<accession>A0A1E7JYH9</accession>
<evidence type="ECO:0000313" key="3">
    <source>
        <dbReference type="Proteomes" id="UP000176101"/>
    </source>
</evidence>
<feature type="domain" description="SseB protein N-terminal" evidence="1">
    <location>
        <begin position="22"/>
        <end position="97"/>
    </location>
</feature>
<keyword evidence="3" id="KW-1185">Reference proteome</keyword>
<dbReference type="RefSeq" id="WP_139140955.1">
    <property type="nucleotide sequence ID" value="NZ_LJGU01000135.1"/>
</dbReference>